<dbReference type="Pfam" id="PF02171">
    <property type="entry name" value="Piwi"/>
    <property type="match status" value="1"/>
</dbReference>
<proteinExistence type="predicted"/>
<dbReference type="InterPro" id="IPR036397">
    <property type="entry name" value="RNaseH_sf"/>
</dbReference>
<dbReference type="EMBL" id="HBUF01344414">
    <property type="protein sequence ID" value="CAG6707690.1"/>
    <property type="molecule type" value="Transcribed_RNA"/>
</dbReference>
<accession>A0A8D8XUH9</accession>
<evidence type="ECO:0000259" key="1">
    <source>
        <dbReference type="PROSITE" id="PS50822"/>
    </source>
</evidence>
<dbReference type="AlphaFoldDB" id="A0A8D8XUH9"/>
<evidence type="ECO:0000313" key="2">
    <source>
        <dbReference type="EMBL" id="CAG6707689.1"/>
    </source>
</evidence>
<reference evidence="2" key="1">
    <citation type="submission" date="2021-05" db="EMBL/GenBank/DDBJ databases">
        <authorList>
            <person name="Alioto T."/>
            <person name="Alioto T."/>
            <person name="Gomez Garrido J."/>
        </authorList>
    </citation>
    <scope>NUCLEOTIDE SEQUENCE</scope>
</reference>
<protein>
    <submittedName>
        <fullName evidence="2">Piwi-like protein 2</fullName>
    </submittedName>
</protein>
<organism evidence="2">
    <name type="scientific">Cacopsylla melanoneura</name>
    <dbReference type="NCBI Taxonomy" id="428564"/>
    <lineage>
        <taxon>Eukaryota</taxon>
        <taxon>Metazoa</taxon>
        <taxon>Ecdysozoa</taxon>
        <taxon>Arthropoda</taxon>
        <taxon>Hexapoda</taxon>
        <taxon>Insecta</taxon>
        <taxon>Pterygota</taxon>
        <taxon>Neoptera</taxon>
        <taxon>Paraneoptera</taxon>
        <taxon>Hemiptera</taxon>
        <taxon>Sternorrhyncha</taxon>
        <taxon>Psylloidea</taxon>
        <taxon>Psyllidae</taxon>
        <taxon>Psyllinae</taxon>
        <taxon>Cacopsylla</taxon>
    </lineage>
</organism>
<dbReference type="Gene3D" id="3.30.420.10">
    <property type="entry name" value="Ribonuclease H-like superfamily/Ribonuclease H"/>
    <property type="match status" value="1"/>
</dbReference>
<dbReference type="EMBL" id="HBUF01344413">
    <property type="protein sequence ID" value="CAG6707689.1"/>
    <property type="molecule type" value="Transcribed_RNA"/>
</dbReference>
<sequence>MELLREEKQIFIYRDGVSDGQLESVSRVELDQYQQIVDSLMKTIPSCEYAPKITATIVQKRINTKIFQVLSPGACPNLENPPPGTTLDHTVTRKTLKEKTLKKVAPRRVKMSTKLTW</sequence>
<dbReference type="EMBL" id="HBUF01344415">
    <property type="protein sequence ID" value="CAG6707691.1"/>
    <property type="molecule type" value="Transcribed_RNA"/>
</dbReference>
<dbReference type="PANTHER" id="PTHR22891">
    <property type="entry name" value="EUKARYOTIC TRANSLATION INITIATION FACTOR 2C"/>
    <property type="match status" value="1"/>
</dbReference>
<dbReference type="InterPro" id="IPR003165">
    <property type="entry name" value="Piwi"/>
</dbReference>
<dbReference type="SUPFAM" id="SSF53098">
    <property type="entry name" value="Ribonuclease H-like"/>
    <property type="match status" value="1"/>
</dbReference>
<dbReference type="PROSITE" id="PS50822">
    <property type="entry name" value="PIWI"/>
    <property type="match status" value="1"/>
</dbReference>
<feature type="domain" description="Piwi" evidence="1">
    <location>
        <begin position="1"/>
        <end position="67"/>
    </location>
</feature>
<name>A0A8D8XUH9_9HEMI</name>
<dbReference type="InterPro" id="IPR012337">
    <property type="entry name" value="RNaseH-like_sf"/>
</dbReference>
<dbReference type="GO" id="GO:0003676">
    <property type="term" value="F:nucleic acid binding"/>
    <property type="evidence" value="ECO:0007669"/>
    <property type="project" value="InterPro"/>
</dbReference>